<name>A0A8C4Z196_GADMO</name>
<dbReference type="GO" id="GO:0016805">
    <property type="term" value="F:dipeptidase activity"/>
    <property type="evidence" value="ECO:0007669"/>
    <property type="project" value="InterPro"/>
</dbReference>
<dbReference type="GeneTree" id="ENSGT00390000013474"/>
<evidence type="ECO:0000256" key="1">
    <source>
        <dbReference type="ARBA" id="ARBA00005705"/>
    </source>
</evidence>
<dbReference type="OrthoDB" id="5175656at2759"/>
<gene>
    <name evidence="2" type="primary">SCRN3</name>
    <name evidence="2" type="synonym">scrn3</name>
</gene>
<dbReference type="InterPro" id="IPR005322">
    <property type="entry name" value="Peptidase_C69"/>
</dbReference>
<dbReference type="Pfam" id="PF03577">
    <property type="entry name" value="Peptidase_C69"/>
    <property type="match status" value="1"/>
</dbReference>
<dbReference type="PANTHER" id="PTHR12994">
    <property type="entry name" value="SECERNIN"/>
    <property type="match status" value="1"/>
</dbReference>
<dbReference type="GeneID" id="115532874"/>
<keyword evidence="3" id="KW-1185">Reference proteome</keyword>
<proteinExistence type="inferred from homology"/>
<evidence type="ECO:0000313" key="2">
    <source>
        <dbReference type="Ensembl" id="ENSGMOP00000004801.2"/>
    </source>
</evidence>
<dbReference type="RefSeq" id="XP_030198725.1">
    <property type="nucleotide sequence ID" value="XM_030342865.1"/>
</dbReference>
<evidence type="ECO:0000313" key="3">
    <source>
        <dbReference type="Proteomes" id="UP000694546"/>
    </source>
</evidence>
<dbReference type="PANTHER" id="PTHR12994:SF18">
    <property type="entry name" value="SECERNIN-3"/>
    <property type="match status" value="1"/>
</dbReference>
<accession>A0A8C4Z196</accession>
<dbReference type="GO" id="GO:0070004">
    <property type="term" value="F:cysteine-type exopeptidase activity"/>
    <property type="evidence" value="ECO:0007669"/>
    <property type="project" value="InterPro"/>
</dbReference>
<comment type="similarity">
    <text evidence="1">Belongs to the peptidase C69 family. Secernin subfamily.</text>
</comment>
<dbReference type="OMA" id="CYYDVSD"/>
<organism evidence="2 3">
    <name type="scientific">Gadus morhua</name>
    <name type="common">Atlantic cod</name>
    <dbReference type="NCBI Taxonomy" id="8049"/>
    <lineage>
        <taxon>Eukaryota</taxon>
        <taxon>Metazoa</taxon>
        <taxon>Chordata</taxon>
        <taxon>Craniata</taxon>
        <taxon>Vertebrata</taxon>
        <taxon>Euteleostomi</taxon>
        <taxon>Actinopterygii</taxon>
        <taxon>Neopterygii</taxon>
        <taxon>Teleostei</taxon>
        <taxon>Neoteleostei</taxon>
        <taxon>Acanthomorphata</taxon>
        <taxon>Zeiogadaria</taxon>
        <taxon>Gadariae</taxon>
        <taxon>Gadiformes</taxon>
        <taxon>Gadoidei</taxon>
        <taxon>Gadidae</taxon>
        <taxon>Gadus</taxon>
    </lineage>
</organism>
<reference evidence="2" key="1">
    <citation type="submission" date="2025-08" db="UniProtKB">
        <authorList>
            <consortium name="Ensembl"/>
        </authorList>
    </citation>
    <scope>IDENTIFICATION</scope>
</reference>
<reference evidence="2" key="2">
    <citation type="submission" date="2025-09" db="UniProtKB">
        <authorList>
            <consortium name="Ensembl"/>
        </authorList>
    </citation>
    <scope>IDENTIFICATION</scope>
</reference>
<dbReference type="Proteomes" id="UP000694546">
    <property type="component" value="Chromosome 20"/>
</dbReference>
<dbReference type="GO" id="GO:0006508">
    <property type="term" value="P:proteolysis"/>
    <property type="evidence" value="ECO:0007669"/>
    <property type="project" value="InterPro"/>
</dbReference>
<protein>
    <submittedName>
        <fullName evidence="2">Secernin 3</fullName>
    </submittedName>
</protein>
<dbReference type="Gene3D" id="3.60.60.10">
    <property type="entry name" value="Penicillin V Acylase, Chain A"/>
    <property type="match status" value="1"/>
</dbReference>
<dbReference type="AlphaFoldDB" id="A0A8C4Z196"/>
<dbReference type="Ensembl" id="ENSGMOT00000004942.2">
    <property type="protein sequence ID" value="ENSGMOP00000004801.2"/>
    <property type="gene ID" value="ENSGMOG00000004519.2"/>
</dbReference>
<sequence length="420" mass="47338">MFPTSCDTFVALPPSTEGQRVVFGKNADRPSDEVQEVVYFRANDYVPGTKVECTYIEVEQAAHTHAVVLSRPAWLWGAEMGANEHQVCIGNEAVWGREGCDGEEALLGMDLVRLGLERADTAEKALHVITDLLERHGTGGSCMEDNCNFTYHNSFLIADRTEAWVLETSGQRWAAERVTEGFRNISNEYSITTRIDKEHPKLREYAKSQGWWDGVSEFNFAQAYSYMNTARIEASDSRYCEGKRMMENSNGHITAQTLMEILRDKKSGINMEGAFLSAGSMVSVIPGVPGRSGVHYFTATPDPERSVFKPFIFVPDIRQLKHTCSPWYGEDDPVKQKPRFKSKPDRKHPLFLKHEVASAIIETTKERGKQILQNMRDLEKKKLAEMEVFLVKGVDDVDDGPSLVNLFSNTAQEEMEAYSN</sequence>